<proteinExistence type="predicted"/>
<organism evidence="2">
    <name type="scientific">Fagus sylvatica</name>
    <name type="common">Beechnut</name>
    <dbReference type="NCBI Taxonomy" id="28930"/>
    <lineage>
        <taxon>Eukaryota</taxon>
        <taxon>Viridiplantae</taxon>
        <taxon>Streptophyta</taxon>
        <taxon>Embryophyta</taxon>
        <taxon>Tracheophyta</taxon>
        <taxon>Spermatophyta</taxon>
        <taxon>Magnoliopsida</taxon>
        <taxon>eudicotyledons</taxon>
        <taxon>Gunneridae</taxon>
        <taxon>Pentapetalae</taxon>
        <taxon>rosids</taxon>
        <taxon>fabids</taxon>
        <taxon>Fagales</taxon>
        <taxon>Fagaceae</taxon>
        <taxon>Fagus</taxon>
    </lineage>
</organism>
<evidence type="ECO:0000313" key="2">
    <source>
        <dbReference type="EMBL" id="SPD10992.1"/>
    </source>
</evidence>
<dbReference type="EMBL" id="OIVN01003402">
    <property type="protein sequence ID" value="SPD10992.1"/>
    <property type="molecule type" value="Genomic_DNA"/>
</dbReference>
<gene>
    <name evidence="2" type="ORF">FSB_LOCUS38874</name>
</gene>
<evidence type="ECO:0000256" key="1">
    <source>
        <dbReference type="SAM" id="MobiDB-lite"/>
    </source>
</evidence>
<dbReference type="AlphaFoldDB" id="A0A2N9HFN7"/>
<dbReference type="PANTHER" id="PTHR47599">
    <property type="entry name" value="CELL-TO-CELL MOVEMENT PROTEIN"/>
    <property type="match status" value="1"/>
</dbReference>
<sequence length="231" mass="25747">MVEANLGHGPIWFNANPDLTISLDDGAPEKALTLRINTSGYHMIEGSRPLALVYRIYYKLFKTNLNPQALIKDPQDQTLLLQASREDININVPKMIKWEDIKLPDEWDLPKEMPPTIQTPINIAEQDNLESVVQYHDDSLTQPFPPPQIFFCPASLTPPPTNLPYTVPHAASHQPPSRSSSLIHAAAAPRSVTPQLLSVTPQILAQSRRRSSLSHATDQQILAQSRRSSAL</sequence>
<name>A0A2N9HFN7_FAGSY</name>
<feature type="region of interest" description="Disordered" evidence="1">
    <location>
        <begin position="208"/>
        <end position="231"/>
    </location>
</feature>
<feature type="compositionally biased region" description="Polar residues" evidence="1">
    <location>
        <begin position="213"/>
        <end position="231"/>
    </location>
</feature>
<accession>A0A2N9HFN7</accession>
<dbReference type="PANTHER" id="PTHR47599:SF4">
    <property type="entry name" value="POLYPROTEIN"/>
    <property type="match status" value="1"/>
</dbReference>
<feature type="region of interest" description="Disordered" evidence="1">
    <location>
        <begin position="164"/>
        <end position="185"/>
    </location>
</feature>
<dbReference type="Pfam" id="PF01107">
    <property type="entry name" value="MP"/>
    <property type="match status" value="1"/>
</dbReference>
<dbReference type="InterPro" id="IPR051596">
    <property type="entry name" value="Caulimoviridae_Movement"/>
</dbReference>
<dbReference type="InterPro" id="IPR028919">
    <property type="entry name" value="Viral_movement"/>
</dbReference>
<protein>
    <submittedName>
        <fullName evidence="2">Uncharacterized protein</fullName>
    </submittedName>
</protein>
<reference evidence="2" key="1">
    <citation type="submission" date="2018-02" db="EMBL/GenBank/DDBJ databases">
        <authorList>
            <person name="Cohen D.B."/>
            <person name="Kent A.D."/>
        </authorList>
    </citation>
    <scope>NUCLEOTIDE SEQUENCE</scope>
</reference>